<dbReference type="Proteomes" id="UP000240608">
    <property type="component" value="Unassembled WGS sequence"/>
</dbReference>
<comment type="caution">
    <text evidence="2">The sequence shown here is derived from an EMBL/GenBank/DDBJ whole genome shotgun (WGS) entry which is preliminary data.</text>
</comment>
<dbReference type="InterPro" id="IPR035940">
    <property type="entry name" value="CAP_sf"/>
</dbReference>
<feature type="domain" description="SCP" evidence="1">
    <location>
        <begin position="33"/>
        <end position="146"/>
    </location>
</feature>
<name>A0A2T4DSP9_9BACT</name>
<reference evidence="2 3" key="1">
    <citation type="submission" date="2018-03" db="EMBL/GenBank/DDBJ databases">
        <title>Cross-interface Injection: A General Nanoliter Liquid Handling Method Applied to Single Cells Genome Amplification Automated Nanoliter Liquid Handling Applied to Single Cell Multiple Displacement Amplification.</title>
        <authorList>
            <person name="Yun J."/>
            <person name="Xu P."/>
            <person name="Xu J."/>
            <person name="Dai X."/>
            <person name="Wang Y."/>
            <person name="Zheng X."/>
            <person name="Cao C."/>
            <person name="Yi Q."/>
            <person name="Zhu Y."/>
            <person name="Wang L."/>
            <person name="Dong Z."/>
            <person name="Huang Y."/>
            <person name="Huang L."/>
            <person name="Du W."/>
        </authorList>
    </citation>
    <scope>NUCLEOTIDE SEQUENCE [LARGE SCALE GENOMIC DNA]</scope>
    <source>
        <strain evidence="2 3">Z-D1-2</strain>
    </source>
</reference>
<evidence type="ECO:0000259" key="1">
    <source>
        <dbReference type="Pfam" id="PF00188"/>
    </source>
</evidence>
<dbReference type="PANTHER" id="PTHR31157">
    <property type="entry name" value="SCP DOMAIN-CONTAINING PROTEIN"/>
    <property type="match status" value="1"/>
</dbReference>
<dbReference type="InterPro" id="IPR014044">
    <property type="entry name" value="CAP_dom"/>
</dbReference>
<evidence type="ECO:0000313" key="2">
    <source>
        <dbReference type="EMBL" id="PTB96830.1"/>
    </source>
</evidence>
<dbReference type="Gene3D" id="3.40.33.10">
    <property type="entry name" value="CAP"/>
    <property type="match status" value="1"/>
</dbReference>
<dbReference type="CDD" id="cd05379">
    <property type="entry name" value="CAP_bacterial"/>
    <property type="match status" value="1"/>
</dbReference>
<proteinExistence type="predicted"/>
<dbReference type="AlphaFoldDB" id="A0A2T4DSP9"/>
<dbReference type="PROSITE" id="PS51257">
    <property type="entry name" value="PROKAR_LIPOPROTEIN"/>
    <property type="match status" value="1"/>
</dbReference>
<protein>
    <submittedName>
        <fullName evidence="2">CAP domain-containing protein</fullName>
    </submittedName>
</protein>
<evidence type="ECO:0000313" key="3">
    <source>
        <dbReference type="Proteomes" id="UP000240608"/>
    </source>
</evidence>
<dbReference type="Pfam" id="PF00188">
    <property type="entry name" value="CAP"/>
    <property type="match status" value="1"/>
</dbReference>
<organism evidence="2 3">
    <name type="scientific">Marivirga lumbricoides</name>
    <dbReference type="NCBI Taxonomy" id="1046115"/>
    <lineage>
        <taxon>Bacteria</taxon>
        <taxon>Pseudomonadati</taxon>
        <taxon>Bacteroidota</taxon>
        <taxon>Cytophagia</taxon>
        <taxon>Cytophagales</taxon>
        <taxon>Marivirgaceae</taxon>
        <taxon>Marivirga</taxon>
    </lineage>
</organism>
<dbReference type="SUPFAM" id="SSF55797">
    <property type="entry name" value="PR-1-like"/>
    <property type="match status" value="1"/>
</dbReference>
<dbReference type="EMBL" id="PYVU01000034">
    <property type="protein sequence ID" value="PTB96830.1"/>
    <property type="molecule type" value="Genomic_DNA"/>
</dbReference>
<gene>
    <name evidence="2" type="ORF">C9994_05575</name>
</gene>
<dbReference type="PANTHER" id="PTHR31157:SF1">
    <property type="entry name" value="SCP DOMAIN-CONTAINING PROTEIN"/>
    <property type="match status" value="1"/>
</dbReference>
<accession>A0A2T4DSP9</accession>
<sequence length="149" mass="16335">MKKNIIVLLLTVTVFSCDKNDDPQPSTVEDEVLSLINDHRRSLGLANLELNTVIMEEARAHSCQMAEGSVPFGHQGFGDRVKRINEKIDGGASAENVANGYPTPQSVVAGWLNSSGHKKNIEGNYNLTGIGICKKENGTLYYTQIFIKK</sequence>